<dbReference type="PANTHER" id="PTHR30383:SF24">
    <property type="entry name" value="THIOESTERASE 1_PROTEASE 1_LYSOPHOSPHOLIPASE L1"/>
    <property type="match status" value="1"/>
</dbReference>
<dbReference type="Proteomes" id="UP001595692">
    <property type="component" value="Unassembled WGS sequence"/>
</dbReference>
<feature type="domain" description="SGNH hydrolase-type esterase" evidence="1">
    <location>
        <begin position="23"/>
        <end position="184"/>
    </location>
</feature>
<dbReference type="CDD" id="cd01822">
    <property type="entry name" value="Lysophospholipase_L1_like"/>
    <property type="match status" value="1"/>
</dbReference>
<dbReference type="InterPro" id="IPR008265">
    <property type="entry name" value="Lipase_GDSL_AS"/>
</dbReference>
<keyword evidence="3" id="KW-1185">Reference proteome</keyword>
<dbReference type="Gene3D" id="3.40.50.1110">
    <property type="entry name" value="SGNH hydrolase"/>
    <property type="match status" value="1"/>
</dbReference>
<dbReference type="InterPro" id="IPR036514">
    <property type="entry name" value="SGNH_hydro_sf"/>
</dbReference>
<name>A0ABV8CSA5_9GAMM</name>
<dbReference type="PROSITE" id="PS01098">
    <property type="entry name" value="LIPASE_GDSL_SER"/>
    <property type="match status" value="1"/>
</dbReference>
<dbReference type="SUPFAM" id="SSF52266">
    <property type="entry name" value="SGNH hydrolase"/>
    <property type="match status" value="1"/>
</dbReference>
<dbReference type="RefSeq" id="WP_377154441.1">
    <property type="nucleotide sequence ID" value="NZ_JBHSAF010000015.1"/>
</dbReference>
<dbReference type="EMBL" id="JBHSAF010000015">
    <property type="protein sequence ID" value="MFC3914923.1"/>
    <property type="molecule type" value="Genomic_DNA"/>
</dbReference>
<dbReference type="InterPro" id="IPR051532">
    <property type="entry name" value="Ester_Hydrolysis_Enzymes"/>
</dbReference>
<protein>
    <submittedName>
        <fullName evidence="2">Arylesterase</fullName>
    </submittedName>
</protein>
<comment type="caution">
    <text evidence="2">The sequence shown here is derived from an EMBL/GenBank/DDBJ whole genome shotgun (WGS) entry which is preliminary data.</text>
</comment>
<dbReference type="Pfam" id="PF13472">
    <property type="entry name" value="Lipase_GDSL_2"/>
    <property type="match status" value="1"/>
</dbReference>
<dbReference type="InterPro" id="IPR013830">
    <property type="entry name" value="SGNH_hydro"/>
</dbReference>
<sequence length="204" mass="22513">MLRFLILMLLGSVLPLHATTLLVFGDSLSAGYQLPAQQAWPALLQQYWQTQHPDLHIINASVSGETTQGGAQRLPALLKQHQPDWLMIELGANDGLRGLPVAATQANLQRMITQAQQQGAKVILTQIRLPPNYGRRYLNQFEPIFATLAEEYQLPLLPFFMEPIITDPGLLLADRLHPNAAGQQKIAQSLEPTLTALLTGKGQL</sequence>
<gene>
    <name evidence="2" type="ORF">ACFOSS_15875</name>
</gene>
<evidence type="ECO:0000259" key="1">
    <source>
        <dbReference type="Pfam" id="PF13472"/>
    </source>
</evidence>
<accession>A0ABV8CSA5</accession>
<proteinExistence type="predicted"/>
<reference evidence="3" key="1">
    <citation type="journal article" date="2019" name="Int. J. Syst. Evol. Microbiol.">
        <title>The Global Catalogue of Microorganisms (GCM) 10K type strain sequencing project: providing services to taxonomists for standard genome sequencing and annotation.</title>
        <authorList>
            <consortium name="The Broad Institute Genomics Platform"/>
            <consortium name="The Broad Institute Genome Sequencing Center for Infectious Disease"/>
            <person name="Wu L."/>
            <person name="Ma J."/>
        </authorList>
    </citation>
    <scope>NUCLEOTIDE SEQUENCE [LARGE SCALE GENOMIC DNA]</scope>
    <source>
        <strain evidence="3">CCUG 54939</strain>
    </source>
</reference>
<dbReference type="PANTHER" id="PTHR30383">
    <property type="entry name" value="THIOESTERASE 1/PROTEASE 1/LYSOPHOSPHOLIPASE L1"/>
    <property type="match status" value="1"/>
</dbReference>
<evidence type="ECO:0000313" key="2">
    <source>
        <dbReference type="EMBL" id="MFC3914923.1"/>
    </source>
</evidence>
<organism evidence="2 3">
    <name type="scientific">Pseudaeromonas sharmana</name>
    <dbReference type="NCBI Taxonomy" id="328412"/>
    <lineage>
        <taxon>Bacteria</taxon>
        <taxon>Pseudomonadati</taxon>
        <taxon>Pseudomonadota</taxon>
        <taxon>Gammaproteobacteria</taxon>
        <taxon>Aeromonadales</taxon>
        <taxon>Aeromonadaceae</taxon>
        <taxon>Pseudaeromonas</taxon>
    </lineage>
</organism>
<evidence type="ECO:0000313" key="3">
    <source>
        <dbReference type="Proteomes" id="UP001595692"/>
    </source>
</evidence>